<reference evidence="1" key="1">
    <citation type="thesis" date="2020" institute="ProQuest LLC" country="789 East Eisenhower Parkway, Ann Arbor, MI, USA">
        <title>Comparative Genomics and Chromosome Evolution.</title>
        <authorList>
            <person name="Mudd A.B."/>
        </authorList>
    </citation>
    <scope>NUCLEOTIDE SEQUENCE</scope>
    <source>
        <strain evidence="1">1538</strain>
        <tissue evidence="1">Blood</tissue>
    </source>
</reference>
<accession>A0AAV3AMY6</accession>
<gene>
    <name evidence="1" type="ORF">GDO54_011827</name>
</gene>
<dbReference type="EMBL" id="DYDO01000005">
    <property type="protein sequence ID" value="DBA24127.1"/>
    <property type="molecule type" value="Genomic_DNA"/>
</dbReference>
<name>A0AAV3AMY6_PYXAD</name>
<keyword evidence="2" id="KW-1185">Reference proteome</keyword>
<comment type="caution">
    <text evidence="1">The sequence shown here is derived from an EMBL/GenBank/DDBJ whole genome shotgun (WGS) entry which is preliminary data.</text>
</comment>
<evidence type="ECO:0000313" key="2">
    <source>
        <dbReference type="Proteomes" id="UP001181693"/>
    </source>
</evidence>
<protein>
    <submittedName>
        <fullName evidence="1">Uncharacterized protein</fullName>
    </submittedName>
</protein>
<organism evidence="1 2">
    <name type="scientific">Pyxicephalus adspersus</name>
    <name type="common">African bullfrog</name>
    <dbReference type="NCBI Taxonomy" id="30357"/>
    <lineage>
        <taxon>Eukaryota</taxon>
        <taxon>Metazoa</taxon>
        <taxon>Chordata</taxon>
        <taxon>Craniata</taxon>
        <taxon>Vertebrata</taxon>
        <taxon>Euteleostomi</taxon>
        <taxon>Amphibia</taxon>
        <taxon>Batrachia</taxon>
        <taxon>Anura</taxon>
        <taxon>Neobatrachia</taxon>
        <taxon>Ranoidea</taxon>
        <taxon>Pyxicephalidae</taxon>
        <taxon>Pyxicephalinae</taxon>
        <taxon>Pyxicephalus</taxon>
    </lineage>
</organism>
<evidence type="ECO:0000313" key="1">
    <source>
        <dbReference type="EMBL" id="DBA24127.1"/>
    </source>
</evidence>
<dbReference type="Proteomes" id="UP001181693">
    <property type="component" value="Unassembled WGS sequence"/>
</dbReference>
<sequence length="82" mass="9452">MVVYCFQVQLPPHLWPPRSHPKGILGSSDVQGTMATGLVEESTQRLTDQLVPEYYPRPRHLQKLILRCNPLPLKYIFLTLQP</sequence>
<dbReference type="AlphaFoldDB" id="A0AAV3AMY6"/>
<proteinExistence type="predicted"/>